<protein>
    <recommendedName>
        <fullName evidence="4">nitrilase</fullName>
        <ecNumber evidence="4">3.5.5.1</ecNumber>
    </recommendedName>
</protein>
<feature type="domain" description="CN hydrolase" evidence="6">
    <location>
        <begin position="35"/>
        <end position="300"/>
    </location>
</feature>
<evidence type="ECO:0000256" key="2">
    <source>
        <dbReference type="ARBA" id="ARBA00022801"/>
    </source>
</evidence>
<comment type="similarity">
    <text evidence="1">Belongs to the carbon-nitrogen hydrolase superfamily. Nitrilase family.</text>
</comment>
<dbReference type="InterPro" id="IPR044149">
    <property type="entry name" value="Nitrilases_CHs"/>
</dbReference>
<dbReference type="InterPro" id="IPR036526">
    <property type="entry name" value="C-N_Hydrolase_sf"/>
</dbReference>
<dbReference type="PANTHER" id="PTHR46044:SF14">
    <property type="entry name" value="ARYLACETONITRILASE"/>
    <property type="match status" value="1"/>
</dbReference>
<reference evidence="7 8" key="1">
    <citation type="journal article" date="2018" name="IMA Fungus">
        <title>IMA Genome-F 9: Draft genome sequence of Annulohypoxylon stygium, Aspergillus mulundensis, Berkeleyomyces basicola (syn. Thielaviopsis basicola), Ceratocystis smalleyi, two Cercospora beticola strains, Coleophoma cylindrospora, Fusarium fracticaudum, Phialophora cf. hyalina, and Morchella septimelata.</title>
        <authorList>
            <person name="Wingfield B.D."/>
            <person name="Bills G.F."/>
            <person name="Dong Y."/>
            <person name="Huang W."/>
            <person name="Nel W.J."/>
            <person name="Swalarsk-Parry B.S."/>
            <person name="Vaghefi N."/>
            <person name="Wilken P.M."/>
            <person name="An Z."/>
            <person name="de Beer Z.W."/>
            <person name="De Vos L."/>
            <person name="Chen L."/>
            <person name="Duong T.A."/>
            <person name="Gao Y."/>
            <person name="Hammerbacher A."/>
            <person name="Kikkert J.R."/>
            <person name="Li Y."/>
            <person name="Li H."/>
            <person name="Li K."/>
            <person name="Li Q."/>
            <person name="Liu X."/>
            <person name="Ma X."/>
            <person name="Naidoo K."/>
            <person name="Pethybridge S.J."/>
            <person name="Sun J."/>
            <person name="Steenkamp E.T."/>
            <person name="van der Nest M.A."/>
            <person name="van Wyk S."/>
            <person name="Wingfield M.J."/>
            <person name="Xiong C."/>
            <person name="Yue Q."/>
            <person name="Zhang X."/>
        </authorList>
    </citation>
    <scope>NUCLEOTIDE SEQUENCE [LARGE SCALE GENOMIC DNA]</scope>
    <source>
        <strain evidence="7 8">BP6252</strain>
    </source>
</reference>
<dbReference type="STRING" id="1849047.A0A3D8SFR2"/>
<evidence type="ECO:0000259" key="6">
    <source>
        <dbReference type="PROSITE" id="PS50263"/>
    </source>
</evidence>
<keyword evidence="2" id="KW-0378">Hydrolase</keyword>
<dbReference type="Pfam" id="PF00795">
    <property type="entry name" value="CN_hydrolase"/>
    <property type="match status" value="1"/>
</dbReference>
<dbReference type="PANTHER" id="PTHR46044">
    <property type="entry name" value="NITRILASE"/>
    <property type="match status" value="1"/>
</dbReference>
<dbReference type="PROSITE" id="PS50263">
    <property type="entry name" value="CN_HYDROLASE"/>
    <property type="match status" value="1"/>
</dbReference>
<sequence>MLSTTLGALLLSNLLAVAQSTPIYQNATTPDYNNLTIAIVRAAPVNWPMPILNKTWTDVTLDLNGTVTYGVELIAQAATKGANLVVFPETWFPGYPKGNDNAWIAGHVEDYIANSLEIGSENWNTLLSAAVSNGVYLALGFSEKTNSSIYMAQALIDPLGNVVLHRHKVRPSGGERDIWSDGTLDGLEVITTPYGRWGLLECWEHYHPTMTFPMQAQLENLHIGSWPYQPDFNTSAALYWEAAENNMAASTIYAINSGATTLFTAVGYSAVISSTGERLAEEKAVTSMSEAPLLYYNMNTTAMHGTDAYDVNSEQSWGVLKEIEAAWAYYIPKVTGTYVLQKTVEITDLLAYAAGYNFTSGTSTAALP</sequence>
<organism evidence="7 8">
    <name type="scientific">Coleophoma cylindrospora</name>
    <dbReference type="NCBI Taxonomy" id="1849047"/>
    <lineage>
        <taxon>Eukaryota</taxon>
        <taxon>Fungi</taxon>
        <taxon>Dikarya</taxon>
        <taxon>Ascomycota</taxon>
        <taxon>Pezizomycotina</taxon>
        <taxon>Leotiomycetes</taxon>
        <taxon>Helotiales</taxon>
        <taxon>Dermateaceae</taxon>
        <taxon>Coleophoma</taxon>
    </lineage>
</organism>
<feature type="chain" id="PRO_5017697041" description="nitrilase" evidence="5">
    <location>
        <begin position="21"/>
        <end position="368"/>
    </location>
</feature>
<evidence type="ECO:0000256" key="4">
    <source>
        <dbReference type="ARBA" id="ARBA00039045"/>
    </source>
</evidence>
<comment type="caution">
    <text evidence="7">The sequence shown here is derived from an EMBL/GenBank/DDBJ whole genome shotgun (WGS) entry which is preliminary data.</text>
</comment>
<keyword evidence="8" id="KW-1185">Reference proteome</keyword>
<dbReference type="Gene3D" id="3.60.110.10">
    <property type="entry name" value="Carbon-nitrogen hydrolase"/>
    <property type="match status" value="1"/>
</dbReference>
<evidence type="ECO:0000256" key="5">
    <source>
        <dbReference type="SAM" id="SignalP"/>
    </source>
</evidence>
<proteinExistence type="inferred from homology"/>
<gene>
    <name evidence="7" type="ORF">BP6252_02742</name>
</gene>
<comment type="catalytic activity">
    <reaction evidence="3">
        <text>a nitrile + 2 H2O = a carboxylate + NH4(+)</text>
        <dbReference type="Rhea" id="RHEA:21724"/>
        <dbReference type="ChEBI" id="CHEBI:15377"/>
        <dbReference type="ChEBI" id="CHEBI:18379"/>
        <dbReference type="ChEBI" id="CHEBI:28938"/>
        <dbReference type="ChEBI" id="CHEBI:29067"/>
        <dbReference type="EC" id="3.5.5.1"/>
    </reaction>
</comment>
<evidence type="ECO:0000256" key="3">
    <source>
        <dbReference type="ARBA" id="ARBA00036406"/>
    </source>
</evidence>
<dbReference type="Proteomes" id="UP000256645">
    <property type="component" value="Unassembled WGS sequence"/>
</dbReference>
<feature type="signal peptide" evidence="5">
    <location>
        <begin position="1"/>
        <end position="20"/>
    </location>
</feature>
<keyword evidence="5" id="KW-0732">Signal</keyword>
<dbReference type="AlphaFoldDB" id="A0A3D8SFR2"/>
<evidence type="ECO:0000256" key="1">
    <source>
        <dbReference type="ARBA" id="ARBA00008129"/>
    </source>
</evidence>
<evidence type="ECO:0000313" key="8">
    <source>
        <dbReference type="Proteomes" id="UP000256645"/>
    </source>
</evidence>
<dbReference type="GO" id="GO:0000257">
    <property type="term" value="F:nitrilase activity"/>
    <property type="evidence" value="ECO:0007669"/>
    <property type="project" value="UniProtKB-EC"/>
</dbReference>
<dbReference type="InterPro" id="IPR003010">
    <property type="entry name" value="C-N_Hydrolase"/>
</dbReference>
<evidence type="ECO:0000313" key="7">
    <source>
        <dbReference type="EMBL" id="RDW85152.1"/>
    </source>
</evidence>
<dbReference type="SUPFAM" id="SSF56317">
    <property type="entry name" value="Carbon-nitrogen hydrolase"/>
    <property type="match status" value="1"/>
</dbReference>
<dbReference type="OrthoDB" id="10250282at2759"/>
<dbReference type="EMBL" id="PDLM01000002">
    <property type="protein sequence ID" value="RDW85152.1"/>
    <property type="molecule type" value="Genomic_DNA"/>
</dbReference>
<dbReference type="EC" id="3.5.5.1" evidence="4"/>
<accession>A0A3D8SFR2</accession>
<name>A0A3D8SFR2_9HELO</name>